<accession>A0A8S5UUM0</accession>
<evidence type="ECO:0000313" key="1">
    <source>
        <dbReference type="EMBL" id="DAF98169.1"/>
    </source>
</evidence>
<proteinExistence type="predicted"/>
<protein>
    <submittedName>
        <fullName evidence="1">Uncharacterized protein</fullName>
    </submittedName>
</protein>
<reference evidence="1" key="1">
    <citation type="journal article" date="2021" name="Proc. Natl. Acad. Sci. U.S.A.">
        <title>A Catalog of Tens of Thousands of Viruses from Human Metagenomes Reveals Hidden Associations with Chronic Diseases.</title>
        <authorList>
            <person name="Tisza M.J."/>
            <person name="Buck C.B."/>
        </authorList>
    </citation>
    <scope>NUCLEOTIDE SEQUENCE</scope>
    <source>
        <strain evidence="1">CtP6q2</strain>
    </source>
</reference>
<name>A0A8S5UUM0_9CAUD</name>
<sequence>MIEITIVFVCLYLSYRLTRKPEDSFFYKN</sequence>
<dbReference type="EMBL" id="BK016143">
    <property type="protein sequence ID" value="DAF98169.1"/>
    <property type="molecule type" value="Genomic_DNA"/>
</dbReference>
<organism evidence="1">
    <name type="scientific">Myoviridae sp. ctP6q2</name>
    <dbReference type="NCBI Taxonomy" id="2825096"/>
    <lineage>
        <taxon>Viruses</taxon>
        <taxon>Duplodnaviria</taxon>
        <taxon>Heunggongvirae</taxon>
        <taxon>Uroviricota</taxon>
        <taxon>Caudoviricetes</taxon>
    </lineage>
</organism>